<evidence type="ECO:0000256" key="1">
    <source>
        <dbReference type="ARBA" id="ARBA00004255"/>
    </source>
</evidence>
<dbReference type="InterPro" id="IPR038261">
    <property type="entry name" value="GPP34-like_sf"/>
</dbReference>
<keyword evidence="6" id="KW-1185">Reference proteome</keyword>
<dbReference type="STRING" id="46223.SAMN05421852_11389"/>
<evidence type="ECO:0000256" key="3">
    <source>
        <dbReference type="ARBA" id="ARBA00023121"/>
    </source>
</evidence>
<dbReference type="Gene3D" id="1.10.3630.10">
    <property type="entry name" value="yeast vps74-n-term truncation variant domain like"/>
    <property type="match status" value="1"/>
</dbReference>
<evidence type="ECO:0000256" key="4">
    <source>
        <dbReference type="ARBA" id="ARBA00023136"/>
    </source>
</evidence>
<keyword evidence="4" id="KW-0472">Membrane</keyword>
<dbReference type="Pfam" id="PF05719">
    <property type="entry name" value="GPP34"/>
    <property type="match status" value="1"/>
</dbReference>
<comment type="subcellular location">
    <subcellularLocation>
        <location evidence="1">Golgi apparatus membrane</location>
        <topology evidence="1">Peripheral membrane protein</topology>
        <orientation evidence="1">Cytoplasmic side</orientation>
    </subcellularLocation>
</comment>
<dbReference type="AlphaFoldDB" id="A0A1I3SLU6"/>
<dbReference type="Proteomes" id="UP000199545">
    <property type="component" value="Unassembled WGS sequence"/>
</dbReference>
<organism evidence="5 6">
    <name type="scientific">Thermoflavimicrobium dichotomicum</name>
    <dbReference type="NCBI Taxonomy" id="46223"/>
    <lineage>
        <taxon>Bacteria</taxon>
        <taxon>Bacillati</taxon>
        <taxon>Bacillota</taxon>
        <taxon>Bacilli</taxon>
        <taxon>Bacillales</taxon>
        <taxon>Thermoactinomycetaceae</taxon>
        <taxon>Thermoflavimicrobium</taxon>
    </lineage>
</organism>
<dbReference type="GO" id="GO:0005737">
    <property type="term" value="C:cytoplasm"/>
    <property type="evidence" value="ECO:0007669"/>
    <property type="project" value="UniProtKB-ARBA"/>
</dbReference>
<keyword evidence="3" id="KW-0446">Lipid-binding</keyword>
<dbReference type="RefSeq" id="WP_175482465.1">
    <property type="nucleotide sequence ID" value="NZ_FORR01000013.1"/>
</dbReference>
<gene>
    <name evidence="5" type="ORF">SAMN05421852_11389</name>
</gene>
<name>A0A1I3SLU6_9BACL</name>
<evidence type="ECO:0000313" key="6">
    <source>
        <dbReference type="Proteomes" id="UP000199545"/>
    </source>
</evidence>
<accession>A0A1I3SLU6</accession>
<protein>
    <submittedName>
        <fullName evidence="5">Golgi phosphoprotein 3 (GPP34)</fullName>
    </submittedName>
</protein>
<proteinExistence type="predicted"/>
<sequence length="228" mass="26461">MSKQFTLPEELVFLGLDKKIHRFKLDYQSHKELYSVGAVFIELLLREVINIGQDGKVHLVQADPTGISYLDQVIEVLSDSSKDRSLKKWILSFYYSKRNVRKKVHQSILESLCEQDVVTQEKDTFLFIIPKHKYVAAKQEQDRIIQRIRAELLEEGPVDEQTVALSFLLKETKMLKEYFSNYEHEQLIKRLEELKVKHESLQWVKWIEKAIDEINLAIAAAGAAAATS</sequence>
<keyword evidence="2" id="KW-0333">Golgi apparatus</keyword>
<dbReference type="GO" id="GO:0070273">
    <property type="term" value="F:phosphatidylinositol-4-phosphate binding"/>
    <property type="evidence" value="ECO:0007669"/>
    <property type="project" value="InterPro"/>
</dbReference>
<dbReference type="InterPro" id="IPR008628">
    <property type="entry name" value="GPP34-like"/>
</dbReference>
<evidence type="ECO:0000313" key="5">
    <source>
        <dbReference type="EMBL" id="SFJ59360.1"/>
    </source>
</evidence>
<dbReference type="EMBL" id="FORR01000013">
    <property type="protein sequence ID" value="SFJ59360.1"/>
    <property type="molecule type" value="Genomic_DNA"/>
</dbReference>
<reference evidence="5 6" key="1">
    <citation type="submission" date="2016-10" db="EMBL/GenBank/DDBJ databases">
        <authorList>
            <person name="de Groot N.N."/>
        </authorList>
    </citation>
    <scope>NUCLEOTIDE SEQUENCE [LARGE SCALE GENOMIC DNA]</scope>
    <source>
        <strain evidence="5 6">DSM 44778</strain>
    </source>
</reference>
<evidence type="ECO:0000256" key="2">
    <source>
        <dbReference type="ARBA" id="ARBA00023034"/>
    </source>
</evidence>
<dbReference type="GO" id="GO:0012505">
    <property type="term" value="C:endomembrane system"/>
    <property type="evidence" value="ECO:0007669"/>
    <property type="project" value="UniProtKB-ARBA"/>
</dbReference>